<feature type="compositionally biased region" description="Polar residues" evidence="1">
    <location>
        <begin position="35"/>
        <end position="48"/>
    </location>
</feature>
<feature type="non-terminal residue" evidence="2">
    <location>
        <position position="309"/>
    </location>
</feature>
<sequence length="309" mass="32450">MPTIGLRLSRAQGPKPGTCKRRSLASDAALEARPRSTQRPTSVTTTSGGMAARSSLRLARGWLANVPPHLRRCACPVQWRDRRYWKPIAADEKERVLQTWLFFGLLAELYGHNDEEGPAGCGGGSATATVSTSDSKTAGIEALYAKFVGPAASESLVEGGGSGAAAAAATPTQGERYLTAAILDDPQEAQTIVELLRRRHTAGGPRRAGCLLESVLRPPTLCQLRSRLTQHSDPEQAAGFRASLGVSIEALGELCTSLLQVLARAFGLPRYAVCGGAGIWGGQRPYGGSGNASGPERGGGGGWCRSDVE</sequence>
<evidence type="ECO:0000256" key="1">
    <source>
        <dbReference type="SAM" id="MobiDB-lite"/>
    </source>
</evidence>
<dbReference type="AlphaFoldDB" id="A0A0H2U6I7"/>
<protein>
    <submittedName>
        <fullName evidence="2">Uncharacterized protein</fullName>
    </submittedName>
</protein>
<feature type="region of interest" description="Disordered" evidence="1">
    <location>
        <begin position="290"/>
        <end position="309"/>
    </location>
</feature>
<evidence type="ECO:0000313" key="2">
    <source>
        <dbReference type="EMBL" id="KLU91930.1"/>
    </source>
</evidence>
<dbReference type="VEuPathDB" id="FungiDB:MAPG_10879"/>
<proteinExistence type="predicted"/>
<dbReference type="EMBL" id="GL876978">
    <property type="protein sequence ID" value="KLU91930.1"/>
    <property type="molecule type" value="Genomic_DNA"/>
</dbReference>
<organism evidence="2">
    <name type="scientific">Magnaporthiopsis poae (strain ATCC 64411 / 73-15)</name>
    <name type="common">Kentucky bluegrass fungus</name>
    <name type="synonym">Magnaporthe poae</name>
    <dbReference type="NCBI Taxonomy" id="644358"/>
    <lineage>
        <taxon>Eukaryota</taxon>
        <taxon>Fungi</taxon>
        <taxon>Dikarya</taxon>
        <taxon>Ascomycota</taxon>
        <taxon>Pezizomycotina</taxon>
        <taxon>Sordariomycetes</taxon>
        <taxon>Sordariomycetidae</taxon>
        <taxon>Magnaporthales</taxon>
        <taxon>Magnaporthaceae</taxon>
        <taxon>Magnaporthiopsis</taxon>
    </lineage>
</organism>
<reference evidence="2" key="1">
    <citation type="submission" date="2010-05" db="EMBL/GenBank/DDBJ databases">
        <title>The Genome Sequence of Magnaporthe poae strain ATCC 64411.</title>
        <authorList>
            <consortium name="The Broad Institute Genome Sequencing Platform"/>
            <consortium name="Broad Institute Genome Sequencing Center for Infectious Disease"/>
            <person name="Ma L.-J."/>
            <person name="Dead R."/>
            <person name="Young S."/>
            <person name="Zeng Q."/>
            <person name="Koehrsen M."/>
            <person name="Alvarado L."/>
            <person name="Berlin A."/>
            <person name="Chapman S.B."/>
            <person name="Chen Z."/>
            <person name="Freedman E."/>
            <person name="Gellesch M."/>
            <person name="Goldberg J."/>
            <person name="Griggs A."/>
            <person name="Gujja S."/>
            <person name="Heilman E.R."/>
            <person name="Heiman D."/>
            <person name="Hepburn T."/>
            <person name="Howarth C."/>
            <person name="Jen D."/>
            <person name="Larson L."/>
            <person name="Mehta T."/>
            <person name="Neiman D."/>
            <person name="Pearson M."/>
            <person name="Roberts A."/>
            <person name="Saif S."/>
            <person name="Shea T."/>
            <person name="Shenoy N."/>
            <person name="Sisk P."/>
            <person name="Stolte C."/>
            <person name="Sykes S."/>
            <person name="Walk T."/>
            <person name="White J."/>
            <person name="Yandava C."/>
            <person name="Haas B."/>
            <person name="Nusbaum C."/>
            <person name="Birren B."/>
        </authorList>
    </citation>
    <scope>NUCLEOTIDE SEQUENCE</scope>
    <source>
        <strain evidence="2">ATCC 64411</strain>
    </source>
</reference>
<feature type="compositionally biased region" description="Gly residues" evidence="1">
    <location>
        <begin position="290"/>
        <end position="303"/>
    </location>
</feature>
<feature type="region of interest" description="Disordered" evidence="1">
    <location>
        <begin position="11"/>
        <end position="50"/>
    </location>
</feature>
<dbReference type="OrthoDB" id="2426273at2759"/>
<name>A0A0H2U6I7_MAGP6</name>
<accession>A0A0H2U6I7</accession>
<reference evidence="2" key="2">
    <citation type="submission" date="2011-03" db="EMBL/GenBank/DDBJ databases">
        <title>Annotation of Magnaporthe poae ATCC 64411.</title>
        <authorList>
            <person name="Ma L.-J."/>
            <person name="Dead R."/>
            <person name="Young S.K."/>
            <person name="Zeng Q."/>
            <person name="Gargeya S."/>
            <person name="Fitzgerald M."/>
            <person name="Haas B."/>
            <person name="Abouelleil A."/>
            <person name="Alvarado L."/>
            <person name="Arachchi H.M."/>
            <person name="Berlin A."/>
            <person name="Brown A."/>
            <person name="Chapman S.B."/>
            <person name="Chen Z."/>
            <person name="Dunbar C."/>
            <person name="Freedman E."/>
            <person name="Gearin G."/>
            <person name="Gellesch M."/>
            <person name="Goldberg J."/>
            <person name="Griggs A."/>
            <person name="Gujja S."/>
            <person name="Heiman D."/>
            <person name="Howarth C."/>
            <person name="Larson L."/>
            <person name="Lui A."/>
            <person name="MacDonald P.J.P."/>
            <person name="Mehta T."/>
            <person name="Montmayeur A."/>
            <person name="Murphy C."/>
            <person name="Neiman D."/>
            <person name="Pearson M."/>
            <person name="Priest M."/>
            <person name="Roberts A."/>
            <person name="Saif S."/>
            <person name="Shea T."/>
            <person name="Shenoy N."/>
            <person name="Sisk P."/>
            <person name="Stolte C."/>
            <person name="Sykes S."/>
            <person name="Yandava C."/>
            <person name="Wortman J."/>
            <person name="Nusbaum C."/>
            <person name="Birren B."/>
        </authorList>
    </citation>
    <scope>NUCLEOTIDE SEQUENCE</scope>
    <source>
        <strain evidence="2">ATCC 64411</strain>
    </source>
</reference>
<gene>
    <name evidence="2" type="ORF">MAPG_10879</name>
</gene>